<dbReference type="GO" id="GO:0016320">
    <property type="term" value="P:endoplasmic reticulum membrane fusion"/>
    <property type="evidence" value="ECO:0007669"/>
    <property type="project" value="TreeGrafter"/>
</dbReference>
<dbReference type="PANTHER" id="PTHR45923:SF2">
    <property type="entry name" value="PROTEIN SEY1"/>
    <property type="match status" value="1"/>
</dbReference>
<evidence type="ECO:0000256" key="3">
    <source>
        <dbReference type="ARBA" id="ARBA00022801"/>
    </source>
</evidence>
<dbReference type="HAMAP" id="MF_03109">
    <property type="entry name" value="Sey1"/>
    <property type="match status" value="1"/>
</dbReference>
<feature type="topological domain" description="Cytoplasmic" evidence="8">
    <location>
        <begin position="1"/>
        <end position="670"/>
    </location>
</feature>
<dbReference type="GO" id="GO:0003924">
    <property type="term" value="F:GTPase activity"/>
    <property type="evidence" value="ECO:0007669"/>
    <property type="project" value="UniProtKB-UniRule"/>
</dbReference>
<dbReference type="InterPro" id="IPR027417">
    <property type="entry name" value="P-loop_NTPase"/>
</dbReference>
<evidence type="ECO:0000256" key="8">
    <source>
        <dbReference type="HAMAP-Rule" id="MF_03109"/>
    </source>
</evidence>
<evidence type="ECO:0000256" key="4">
    <source>
        <dbReference type="ARBA" id="ARBA00022824"/>
    </source>
</evidence>
<dbReference type="Pfam" id="PF05879">
    <property type="entry name" value="RHD3_GTPase"/>
    <property type="match status" value="1"/>
</dbReference>
<evidence type="ECO:0000256" key="7">
    <source>
        <dbReference type="ARBA" id="ARBA00023136"/>
    </source>
</evidence>
<comment type="similarity">
    <text evidence="8">Belongs to the TRAFAC class dynamin-like GTPase superfamily. GB1/RHD3 GTPase family. RHD3 subfamily.</text>
</comment>
<feature type="binding site" evidence="8">
    <location>
        <begin position="46"/>
        <end position="53"/>
    </location>
    <ligand>
        <name>GTP</name>
        <dbReference type="ChEBI" id="CHEBI:37565"/>
    </ligand>
</feature>
<protein>
    <recommendedName>
        <fullName evidence="8">Protein ROOT HAIR DEFECTIVE 3 homolog</fullName>
        <ecNumber evidence="8">3.6.5.-</ecNumber>
    </recommendedName>
    <alternativeName>
        <fullName evidence="8">Protein SEY1 homolog</fullName>
    </alternativeName>
</protein>
<dbReference type="PROSITE" id="PS51715">
    <property type="entry name" value="G_GB1_RHD3"/>
    <property type="match status" value="1"/>
</dbReference>
<evidence type="ECO:0000313" key="12">
    <source>
        <dbReference type="EMBL" id="CAD8228867.1"/>
    </source>
</evidence>
<feature type="topological domain" description="Cytoplasmic" evidence="8">
    <location>
        <begin position="716"/>
        <end position="805"/>
    </location>
</feature>
<evidence type="ECO:0000256" key="6">
    <source>
        <dbReference type="ARBA" id="ARBA00023134"/>
    </source>
</evidence>
<keyword evidence="4 8" id="KW-0256">Endoplasmic reticulum</keyword>
<dbReference type="Pfam" id="PF20428">
    <property type="entry name" value="Sey1_3HB"/>
    <property type="match status" value="1"/>
</dbReference>
<dbReference type="InterPro" id="IPR030386">
    <property type="entry name" value="G_GB1_RHD3_dom"/>
</dbReference>
<evidence type="ECO:0000256" key="1">
    <source>
        <dbReference type="ARBA" id="ARBA00022692"/>
    </source>
</evidence>
<keyword evidence="2 8" id="KW-0547">Nucleotide-binding</keyword>
<keyword evidence="1 8" id="KW-0812">Transmembrane</keyword>
<dbReference type="EC" id="3.6.5.-" evidence="8"/>
<dbReference type="Gene3D" id="3.40.50.300">
    <property type="entry name" value="P-loop containing nucleotide triphosphate hydrolases"/>
    <property type="match status" value="1"/>
</dbReference>
<comment type="function">
    <text evidence="8">Probable GTP-binding protein that may be involved in cell development.</text>
</comment>
<dbReference type="GO" id="GO:0005789">
    <property type="term" value="C:endoplasmic reticulum membrane"/>
    <property type="evidence" value="ECO:0007669"/>
    <property type="project" value="UniProtKB-SubCell"/>
</dbReference>
<evidence type="ECO:0000256" key="10">
    <source>
        <dbReference type="SAM" id="Phobius"/>
    </source>
</evidence>
<comment type="subcellular location">
    <subcellularLocation>
        <location evidence="8">Endoplasmic reticulum membrane</location>
        <topology evidence="8">Multi-pass membrane protein</topology>
    </subcellularLocation>
</comment>
<accession>A0A7R9T917</accession>
<feature type="region of interest" description="Disordered" evidence="9">
    <location>
        <begin position="769"/>
        <end position="805"/>
    </location>
</feature>
<dbReference type="AlphaFoldDB" id="A0A7R9T917"/>
<reference evidence="12" key="1">
    <citation type="submission" date="2021-01" db="EMBL/GenBank/DDBJ databases">
        <authorList>
            <person name="Corre E."/>
            <person name="Pelletier E."/>
            <person name="Niang G."/>
            <person name="Scheremetjew M."/>
            <person name="Finn R."/>
            <person name="Kale V."/>
            <person name="Holt S."/>
            <person name="Cochrane G."/>
            <person name="Meng A."/>
            <person name="Brown T."/>
            <person name="Cohen L."/>
        </authorList>
    </citation>
    <scope>NUCLEOTIDE SEQUENCE</scope>
    <source>
        <strain evidence="12">CCMP1413</strain>
    </source>
</reference>
<sequence length="805" mass="84856">MAEAAQQLQLVDRGGACDEGALGEFCGGAGRVGVAGHAYAVVAVMGPQSSGKSTLLNALYGTRFVEMDAMSGRGQTTKGIWLAQAVPAQAGGVLPLVMDLEGTDGRERGEDDAAFEAQSALFALAAADVLLVNMWTHDVGREHGAGKPLLRTVLQAHTRLFAPTKRSTLLFVLRDKTRTPVERLEEILREDLNAIWEGVTKPDDRQDAALADYFDVRVAALSSLEHAEDAFRTDVAALRAQVDGYIADAAARQAHVPGDAFALSTKSLWDQVAANDDLNLPAHKVMVATVRCAEIASAQLALLQADEDVAAMVARAMGANVPDFGVVLSAAVDAAQEAYDEDAKYYDAAVSQAAREKLRKDAFAAFSRAHGAQLRFAAAAAEERLVEDLKAVGEEGFADAAAAAVARCLETFTEAAVAAEPQGSGWEHTEAYRSLVDATKTRVHAATEALVDRATTDARGAVREVLEPAVAALLEDLPDDLWEQIREVVAKAGVEASDLVRSKIEGAGVDAQAIKKACAAAEKHARDLAEELVRRASKSAAALMRDRFSAGFHRDERGLPRTWGASDDVASVAEAARRSAAKALSIMALLRLDTSATSAESEEAITRATSALARGETGACSGLAWKGVDASVVLLQPAACRQAWKRFDSDAAAQVSQALAAQEARRSAAGVPAWAIVAMLVLGWNELWALLTNPLLLVFVAVLAYVGSKLWIELDAQEKLKKGLIPGVVLLSCEVVPALTRLMGEWLRAMADSAEAAGQVDIAGAAGKAKVEPPVERHAGNAESIATAGGGGNSDGVRRRTKRAD</sequence>
<gene>
    <name evidence="12" type="ORF">PCOL08062_LOCUS712</name>
</gene>
<evidence type="ECO:0000256" key="2">
    <source>
        <dbReference type="ARBA" id="ARBA00022741"/>
    </source>
</evidence>
<organism evidence="12">
    <name type="scientific">Prasinoderma coloniale</name>
    <dbReference type="NCBI Taxonomy" id="156133"/>
    <lineage>
        <taxon>Eukaryota</taxon>
        <taxon>Viridiplantae</taxon>
        <taxon>Prasinodermophyta</taxon>
        <taxon>Prasinodermophyceae</taxon>
        <taxon>Prasinodermales</taxon>
        <taxon>Prasinodermaceae</taxon>
        <taxon>Prasinoderma</taxon>
    </lineage>
</organism>
<evidence type="ECO:0000259" key="11">
    <source>
        <dbReference type="PROSITE" id="PS51715"/>
    </source>
</evidence>
<dbReference type="InterPro" id="IPR046758">
    <property type="entry name" value="Sey1/RHD3-like_3HB"/>
</dbReference>
<dbReference type="SUPFAM" id="SSF52540">
    <property type="entry name" value="P-loop containing nucleoside triphosphate hydrolases"/>
    <property type="match status" value="1"/>
</dbReference>
<feature type="topological domain" description="Lumenal" evidence="8">
    <location>
        <begin position="692"/>
        <end position="694"/>
    </location>
</feature>
<keyword evidence="6 8" id="KW-0342">GTP-binding</keyword>
<keyword evidence="3 8" id="KW-0378">Hydrolase</keyword>
<evidence type="ECO:0000256" key="9">
    <source>
        <dbReference type="SAM" id="MobiDB-lite"/>
    </source>
</evidence>
<feature type="domain" description="GB1/RHD3-type G" evidence="11">
    <location>
        <begin position="36"/>
        <end position="261"/>
    </location>
</feature>
<keyword evidence="7 8" id="KW-0472">Membrane</keyword>
<keyword evidence="5 8" id="KW-1133">Transmembrane helix</keyword>
<dbReference type="EMBL" id="HBDZ01000904">
    <property type="protein sequence ID" value="CAD8228867.1"/>
    <property type="molecule type" value="Transcribed_RNA"/>
</dbReference>
<proteinExistence type="inferred from homology"/>
<name>A0A7R9T917_9VIRI</name>
<feature type="transmembrane region" description="Helical" evidence="10">
    <location>
        <begin position="695"/>
        <end position="712"/>
    </location>
</feature>
<dbReference type="GO" id="GO:0005525">
    <property type="term" value="F:GTP binding"/>
    <property type="evidence" value="ECO:0007669"/>
    <property type="project" value="UniProtKB-UniRule"/>
</dbReference>
<dbReference type="PANTHER" id="PTHR45923">
    <property type="entry name" value="PROTEIN SEY1"/>
    <property type="match status" value="1"/>
</dbReference>
<evidence type="ECO:0000256" key="5">
    <source>
        <dbReference type="ARBA" id="ARBA00022989"/>
    </source>
</evidence>
<feature type="compositionally biased region" description="Basic and acidic residues" evidence="9">
    <location>
        <begin position="769"/>
        <end position="780"/>
    </location>
</feature>
<dbReference type="InterPro" id="IPR008803">
    <property type="entry name" value="RHD3/Sey1"/>
</dbReference>